<feature type="region of interest" description="Disordered" evidence="1">
    <location>
        <begin position="1"/>
        <end position="38"/>
    </location>
</feature>
<proteinExistence type="predicted"/>
<keyword evidence="3" id="KW-1185">Reference proteome</keyword>
<evidence type="ECO:0000313" key="2">
    <source>
        <dbReference type="EMBL" id="KAF2786965.1"/>
    </source>
</evidence>
<evidence type="ECO:0000313" key="3">
    <source>
        <dbReference type="Proteomes" id="UP000799757"/>
    </source>
</evidence>
<reference evidence="2" key="1">
    <citation type="journal article" date="2020" name="Stud. Mycol.">
        <title>101 Dothideomycetes genomes: a test case for predicting lifestyles and emergence of pathogens.</title>
        <authorList>
            <person name="Haridas S."/>
            <person name="Albert R."/>
            <person name="Binder M."/>
            <person name="Bloem J."/>
            <person name="Labutti K."/>
            <person name="Salamov A."/>
            <person name="Andreopoulos B."/>
            <person name="Baker S."/>
            <person name="Barry K."/>
            <person name="Bills G."/>
            <person name="Bluhm B."/>
            <person name="Cannon C."/>
            <person name="Castanera R."/>
            <person name="Culley D."/>
            <person name="Daum C."/>
            <person name="Ezra D."/>
            <person name="Gonzalez J."/>
            <person name="Henrissat B."/>
            <person name="Kuo A."/>
            <person name="Liang C."/>
            <person name="Lipzen A."/>
            <person name="Lutzoni F."/>
            <person name="Magnuson J."/>
            <person name="Mondo S."/>
            <person name="Nolan M."/>
            <person name="Ohm R."/>
            <person name="Pangilinan J."/>
            <person name="Park H.-J."/>
            <person name="Ramirez L."/>
            <person name="Alfaro M."/>
            <person name="Sun H."/>
            <person name="Tritt A."/>
            <person name="Yoshinaga Y."/>
            <person name="Zwiers L.-H."/>
            <person name="Turgeon B."/>
            <person name="Goodwin S."/>
            <person name="Spatafora J."/>
            <person name="Crous P."/>
            <person name="Grigoriev I."/>
        </authorList>
    </citation>
    <scope>NUCLEOTIDE SEQUENCE</scope>
    <source>
        <strain evidence="2">CBS 109.77</strain>
    </source>
</reference>
<organism evidence="2 3">
    <name type="scientific">Melanomma pulvis-pyrius CBS 109.77</name>
    <dbReference type="NCBI Taxonomy" id="1314802"/>
    <lineage>
        <taxon>Eukaryota</taxon>
        <taxon>Fungi</taxon>
        <taxon>Dikarya</taxon>
        <taxon>Ascomycota</taxon>
        <taxon>Pezizomycotina</taxon>
        <taxon>Dothideomycetes</taxon>
        <taxon>Pleosporomycetidae</taxon>
        <taxon>Pleosporales</taxon>
        <taxon>Melanommataceae</taxon>
        <taxon>Melanomma</taxon>
    </lineage>
</organism>
<sequence length="164" mass="17344">MAAHDRLGRRPGFAKEPSAERGQHALAAVQPPLPSHASHGPGLCVAPCYGCHPPSAGRGRDGQEDLSEESHEPIVVITGASPPAQNPPSLPSCARVLLARAALVPSSSSWSPHPRPHPHAHLRFRTPCLTGRPVATPQPAGRPSCVFGQSNHRAAQRARRPAKR</sequence>
<feature type="region of interest" description="Disordered" evidence="1">
    <location>
        <begin position="55"/>
        <end position="91"/>
    </location>
</feature>
<feature type="compositionally biased region" description="Basic residues" evidence="1">
    <location>
        <begin position="154"/>
        <end position="164"/>
    </location>
</feature>
<evidence type="ECO:0000256" key="1">
    <source>
        <dbReference type="SAM" id="MobiDB-lite"/>
    </source>
</evidence>
<accession>A0A6A6WSS7</accession>
<dbReference type="EMBL" id="MU002381">
    <property type="protein sequence ID" value="KAF2786965.1"/>
    <property type="molecule type" value="Genomic_DNA"/>
</dbReference>
<gene>
    <name evidence="2" type="ORF">K505DRAFT_135632</name>
</gene>
<protein>
    <submittedName>
        <fullName evidence="2">Uncharacterized protein</fullName>
    </submittedName>
</protein>
<feature type="region of interest" description="Disordered" evidence="1">
    <location>
        <begin position="129"/>
        <end position="164"/>
    </location>
</feature>
<name>A0A6A6WSS7_9PLEO</name>
<dbReference type="AlphaFoldDB" id="A0A6A6WSS7"/>
<feature type="compositionally biased region" description="Basic and acidic residues" evidence="1">
    <location>
        <begin position="58"/>
        <end position="72"/>
    </location>
</feature>
<dbReference type="OrthoDB" id="10661956at2759"/>
<dbReference type="Proteomes" id="UP000799757">
    <property type="component" value="Unassembled WGS sequence"/>
</dbReference>